<evidence type="ECO:0000256" key="11">
    <source>
        <dbReference type="SAM" id="Phobius"/>
    </source>
</evidence>
<evidence type="ECO:0000256" key="8">
    <source>
        <dbReference type="ARBA" id="ARBA00023136"/>
    </source>
</evidence>
<feature type="region of interest" description="Disordered" evidence="10">
    <location>
        <begin position="809"/>
        <end position="862"/>
    </location>
</feature>
<dbReference type="Pfam" id="PF05879">
    <property type="entry name" value="RHD3_GTPase"/>
    <property type="match status" value="1"/>
</dbReference>
<organism evidence="13 14">
    <name type="scientific">Pleodorina starrii</name>
    <dbReference type="NCBI Taxonomy" id="330485"/>
    <lineage>
        <taxon>Eukaryota</taxon>
        <taxon>Viridiplantae</taxon>
        <taxon>Chlorophyta</taxon>
        <taxon>core chlorophytes</taxon>
        <taxon>Chlorophyceae</taxon>
        <taxon>CS clade</taxon>
        <taxon>Chlamydomonadales</taxon>
        <taxon>Volvocaceae</taxon>
        <taxon>Pleodorina</taxon>
    </lineage>
</organism>
<dbReference type="PANTHER" id="PTHR45923:SF2">
    <property type="entry name" value="PROTEIN SEY1"/>
    <property type="match status" value="1"/>
</dbReference>
<comment type="subcellular location">
    <subcellularLocation>
        <location evidence="9">Endoplasmic reticulum membrane</location>
        <topology evidence="9">Multi-pass membrane protein</topology>
    </subcellularLocation>
</comment>
<evidence type="ECO:0000313" key="13">
    <source>
        <dbReference type="EMBL" id="GLC57681.1"/>
    </source>
</evidence>
<feature type="topological domain" description="Cytoplasmic" evidence="9">
    <location>
        <begin position="1"/>
        <end position="720"/>
    </location>
</feature>
<comment type="function">
    <text evidence="9">Probable GTP-binding protein that may be involved in cell development.</text>
</comment>
<keyword evidence="8 9" id="KW-0472">Membrane</keyword>
<dbReference type="InterPro" id="IPR008803">
    <property type="entry name" value="RHD3/Sey1"/>
</dbReference>
<dbReference type="PANTHER" id="PTHR45923">
    <property type="entry name" value="PROTEIN SEY1"/>
    <property type="match status" value="1"/>
</dbReference>
<reference evidence="13 14" key="1">
    <citation type="journal article" date="2023" name="Commun. Biol.">
        <title>Reorganization of the ancestral sex-determining regions during the evolution of trioecy in Pleodorina starrii.</title>
        <authorList>
            <person name="Takahashi K."/>
            <person name="Suzuki S."/>
            <person name="Kawai-Toyooka H."/>
            <person name="Yamamoto K."/>
            <person name="Hamaji T."/>
            <person name="Ootsuki R."/>
            <person name="Yamaguchi H."/>
            <person name="Kawachi M."/>
            <person name="Higashiyama T."/>
            <person name="Nozaki H."/>
        </authorList>
    </citation>
    <scope>NUCLEOTIDE SEQUENCE [LARGE SCALE GENOMIC DNA]</scope>
    <source>
        <strain evidence="13 14">NIES-4479</strain>
    </source>
</reference>
<dbReference type="GO" id="GO:0005789">
    <property type="term" value="C:endoplasmic reticulum membrane"/>
    <property type="evidence" value="ECO:0007669"/>
    <property type="project" value="UniProtKB-SubCell"/>
</dbReference>
<dbReference type="GO" id="GO:0003924">
    <property type="term" value="F:GTPase activity"/>
    <property type="evidence" value="ECO:0007669"/>
    <property type="project" value="UniProtKB-UniRule"/>
</dbReference>
<evidence type="ECO:0000256" key="4">
    <source>
        <dbReference type="ARBA" id="ARBA00022824"/>
    </source>
</evidence>
<evidence type="ECO:0000256" key="3">
    <source>
        <dbReference type="ARBA" id="ARBA00022801"/>
    </source>
</evidence>
<keyword evidence="4 9" id="KW-0256">Endoplasmic reticulum</keyword>
<evidence type="ECO:0000313" key="14">
    <source>
        <dbReference type="Proteomes" id="UP001165080"/>
    </source>
</evidence>
<feature type="topological domain" description="Cytoplasmic" evidence="9">
    <location>
        <begin position="766"/>
        <end position="862"/>
    </location>
</feature>
<evidence type="ECO:0000256" key="9">
    <source>
        <dbReference type="HAMAP-Rule" id="MF_03109"/>
    </source>
</evidence>
<evidence type="ECO:0000256" key="6">
    <source>
        <dbReference type="ARBA" id="ARBA00023054"/>
    </source>
</evidence>
<dbReference type="EC" id="3.6.5.-" evidence="9"/>
<protein>
    <recommendedName>
        <fullName evidence="9">Protein ROOT HAIR DEFECTIVE 3 homolog</fullName>
        <ecNumber evidence="9">3.6.5.-</ecNumber>
    </recommendedName>
    <alternativeName>
        <fullName evidence="9">Protein SEY1 homolog</fullName>
    </alternativeName>
</protein>
<evidence type="ECO:0000256" key="1">
    <source>
        <dbReference type="ARBA" id="ARBA00022692"/>
    </source>
</evidence>
<keyword evidence="6" id="KW-0175">Coiled coil</keyword>
<feature type="compositionally biased region" description="Basic and acidic residues" evidence="10">
    <location>
        <begin position="852"/>
        <end position="862"/>
    </location>
</feature>
<proteinExistence type="inferred from homology"/>
<keyword evidence="2 9" id="KW-0547">Nucleotide-binding</keyword>
<feature type="compositionally biased region" description="Low complexity" evidence="10">
    <location>
        <begin position="627"/>
        <end position="657"/>
    </location>
</feature>
<evidence type="ECO:0000256" key="5">
    <source>
        <dbReference type="ARBA" id="ARBA00022989"/>
    </source>
</evidence>
<dbReference type="OrthoDB" id="1597724at2759"/>
<dbReference type="InterPro" id="IPR027417">
    <property type="entry name" value="P-loop_NTPase"/>
</dbReference>
<evidence type="ECO:0000256" key="2">
    <source>
        <dbReference type="ARBA" id="ARBA00022741"/>
    </source>
</evidence>
<dbReference type="AlphaFoldDB" id="A0A9W6BUE0"/>
<dbReference type="SUPFAM" id="SSF52540">
    <property type="entry name" value="P-loop containing nucleoside triphosphate hydrolases"/>
    <property type="match status" value="1"/>
</dbReference>
<dbReference type="Pfam" id="PF20428">
    <property type="entry name" value="Sey1_3HB"/>
    <property type="match status" value="1"/>
</dbReference>
<feature type="binding site" evidence="9">
    <location>
        <begin position="42"/>
        <end position="49"/>
    </location>
    <ligand>
        <name>GTP</name>
        <dbReference type="ChEBI" id="CHEBI:37565"/>
    </ligand>
</feature>
<dbReference type="Gene3D" id="3.40.50.300">
    <property type="entry name" value="P-loop containing nucleotide triphosphate hydrolases"/>
    <property type="match status" value="1"/>
</dbReference>
<keyword evidence="14" id="KW-1185">Reference proteome</keyword>
<feature type="domain" description="GB1/RHD3-type G" evidence="12">
    <location>
        <begin position="32"/>
        <end position="252"/>
    </location>
</feature>
<gene>
    <name evidence="13" type="primary">PLEST002621</name>
    <name evidence="13" type="ORF">PLESTB_001253100</name>
</gene>
<evidence type="ECO:0000256" key="10">
    <source>
        <dbReference type="SAM" id="MobiDB-lite"/>
    </source>
</evidence>
<feature type="region of interest" description="Disordered" evidence="10">
    <location>
        <begin position="618"/>
        <end position="657"/>
    </location>
</feature>
<dbReference type="CDD" id="cd01851">
    <property type="entry name" value="GBP"/>
    <property type="match status" value="1"/>
</dbReference>
<feature type="transmembrane region" description="Helical" evidence="11">
    <location>
        <begin position="723"/>
        <end position="756"/>
    </location>
</feature>
<dbReference type="InterPro" id="IPR030386">
    <property type="entry name" value="G_GB1_RHD3_dom"/>
</dbReference>
<dbReference type="GO" id="GO:0005525">
    <property type="term" value="F:GTP binding"/>
    <property type="evidence" value="ECO:0007669"/>
    <property type="project" value="UniProtKB-UniRule"/>
</dbReference>
<keyword evidence="1 9" id="KW-0812">Transmembrane</keyword>
<dbReference type="GO" id="GO:0016320">
    <property type="term" value="P:endoplasmic reticulum membrane fusion"/>
    <property type="evidence" value="ECO:0007669"/>
    <property type="project" value="TreeGrafter"/>
</dbReference>
<evidence type="ECO:0000259" key="12">
    <source>
        <dbReference type="PROSITE" id="PS51715"/>
    </source>
</evidence>
<dbReference type="Proteomes" id="UP001165080">
    <property type="component" value="Unassembled WGS sequence"/>
</dbReference>
<keyword evidence="3 9" id="KW-0378">Hydrolase</keyword>
<dbReference type="FunFam" id="3.40.50.300:FF:002271">
    <property type="entry name" value="Protein ROOT HAIR DEFECTIVE 3 homolog"/>
    <property type="match status" value="1"/>
</dbReference>
<evidence type="ECO:0000256" key="7">
    <source>
        <dbReference type="ARBA" id="ARBA00023134"/>
    </source>
</evidence>
<dbReference type="EMBL" id="BRXU01000019">
    <property type="protein sequence ID" value="GLC57681.1"/>
    <property type="molecule type" value="Genomic_DNA"/>
</dbReference>
<name>A0A9W6BUE0_9CHLO</name>
<sequence>MAEIVQLINGEGQFEEGPVQQFVEANDLASCKTNYQVVAIMGPQSSGKSTLLNHVFGTSFTMMDAVAGRGQTTKGIWLSKSPKVTETTVLVMDLEGSDGRERGEDDTNFERQSALFALAVADVLLVNIWCHDIGREHGSGKPLLKTIFQVNLKLFSPDPDRKRSVLLFVIRDKTKTPLPRLVEVLQADLDRMWDSIAKPQVYEGSKLTDFFEVQFAALSHFEERYEDFQADAITLRRRFSPDDEDTLIRGDERLPGDSFALSTRNIWDVIRAQKDLNLPAHKVMVANIRCQEILEDQLRAFEGDQAWGALREACSSGAVEGFGQRAHALMDSCVQGYEAEARYFDSHVREDKLGELQQRLLAALQPLFCSQVAAQQAAVLSVFDRELKLAVVEGGGRHGSFVAAAAASREAAVAAFEAAFARHLRIDGTPWDGAAERSSLEESLDRRISDVRSQQVVAVSERAEQQLASLLSGPVIGLLESCAPGVWPRLYAVCGEAAEVADGELRRSLGGYGLSPQEARGLSERLRTRATSNMHNHVREAALTRLSRMKDRFTDVFSLDDSKAPRMWGAGDDIPAIARNARLAAASVLSQLAVIRTADGEGGGEAGDGIDAAVLQLARGTPGGGAPSSSAACDGGSHTTTTNTNNDNGTKSSSTAVSRTSSGVLDVLSAATWPGVDASRVLLQPHDVRTTWREFMSYSNVLVQQALSNQQANRLANNRLPPLWALALMLVLGWNEAMAVLFNPLYLLLVLVVGLFTRSLYLELDVEREMAAGPLPGALRLSNKFLPACQSVVRKSQEAILSMFGGGAEQEQQQQQRHQESRAAAYAVSGGQGEVGLTRRPLAGAPVSPEFTDLRNEGKKDQ</sequence>
<comment type="caution">
    <text evidence="13">The sequence shown here is derived from an EMBL/GenBank/DDBJ whole genome shotgun (WGS) entry which is preliminary data.</text>
</comment>
<feature type="topological domain" description="Lumenal" evidence="9">
    <location>
        <begin position="742"/>
        <end position="744"/>
    </location>
</feature>
<keyword evidence="7 9" id="KW-0342">GTP-binding</keyword>
<dbReference type="InterPro" id="IPR046758">
    <property type="entry name" value="Sey1/RHD3-like_3HB"/>
</dbReference>
<accession>A0A9W6BUE0</accession>
<dbReference type="PROSITE" id="PS51715">
    <property type="entry name" value="G_GB1_RHD3"/>
    <property type="match status" value="1"/>
</dbReference>
<comment type="similarity">
    <text evidence="9">Belongs to the TRAFAC class dynamin-like GTPase superfamily. GB1/RHD3 GTPase family. RHD3 subfamily.</text>
</comment>
<keyword evidence="5 9" id="KW-1133">Transmembrane helix</keyword>
<dbReference type="HAMAP" id="MF_03109">
    <property type="entry name" value="Sey1"/>
    <property type="match status" value="1"/>
</dbReference>